<name>U4T2W4_9GAMM</name>
<dbReference type="Proteomes" id="UP000016761">
    <property type="component" value="Unassembled WGS sequence"/>
</dbReference>
<reference evidence="2 3" key="1">
    <citation type="journal article" date="2013" name="Genome Announc.">
        <title>Draft Genome Sequence of Psychrobacter aquaticus Strain CMS 56T, Isolated from a Cyanobacterial Mat Sample Collected from Water Bodies in the McMurdo Dry Valley Region of Antarctica.</title>
        <authorList>
            <person name="Reddy G.S."/>
            <person name="Ara S."/>
            <person name="Singh A."/>
            <person name="Kumar Pinnaka A."/>
            <person name="Shivaji S."/>
        </authorList>
    </citation>
    <scope>NUCLEOTIDE SEQUENCE [LARGE SCALE GENOMIC DNA]</scope>
    <source>
        <strain evidence="2 3">CMS 56</strain>
    </source>
</reference>
<dbReference type="PATRIC" id="fig|1354303.4.peg.2282"/>
<comment type="caution">
    <text evidence="2">The sequence shown here is derived from an EMBL/GenBank/DDBJ whole genome shotgun (WGS) entry which is preliminary data.</text>
</comment>
<evidence type="ECO:0000313" key="2">
    <source>
        <dbReference type="EMBL" id="ERL54970.1"/>
    </source>
</evidence>
<feature type="region of interest" description="Disordered" evidence="1">
    <location>
        <begin position="1"/>
        <end position="26"/>
    </location>
</feature>
<keyword evidence="3" id="KW-1185">Reference proteome</keyword>
<gene>
    <name evidence="2" type="ORF">M917_2316</name>
</gene>
<dbReference type="AlphaFoldDB" id="U4T2W4"/>
<accession>U4T2W4</accession>
<dbReference type="RefSeq" id="WP_021814939.1">
    <property type="nucleotide sequence ID" value="NZ_AUSW01000034.1"/>
</dbReference>
<dbReference type="SUPFAM" id="SSF46785">
    <property type="entry name" value="Winged helix' DNA-binding domain"/>
    <property type="match status" value="1"/>
</dbReference>
<organism evidence="2 3">
    <name type="scientific">Psychrobacter aquaticus CMS 56</name>
    <dbReference type="NCBI Taxonomy" id="1354303"/>
    <lineage>
        <taxon>Bacteria</taxon>
        <taxon>Pseudomonadati</taxon>
        <taxon>Pseudomonadota</taxon>
        <taxon>Gammaproteobacteria</taxon>
        <taxon>Moraxellales</taxon>
        <taxon>Moraxellaceae</taxon>
        <taxon>Psychrobacter</taxon>
    </lineage>
</organism>
<evidence type="ECO:0000256" key="1">
    <source>
        <dbReference type="SAM" id="MobiDB-lite"/>
    </source>
</evidence>
<dbReference type="STRING" id="1354303.M917_2316"/>
<dbReference type="InterPro" id="IPR036390">
    <property type="entry name" value="WH_DNA-bd_sf"/>
</dbReference>
<protein>
    <submittedName>
        <fullName evidence="2">Uncharacterized protein</fullName>
    </submittedName>
</protein>
<dbReference type="EMBL" id="AUSW01000034">
    <property type="protein sequence ID" value="ERL54970.1"/>
    <property type="molecule type" value="Genomic_DNA"/>
</dbReference>
<sequence>MNTDSRPLAQRTFESRHSAPRHIANLSPNRVSAADIADLTNTHIRTAQKMLKDLTEWGYLIADKRIGGCNPIGYKLNEEKRGGLEI</sequence>
<proteinExistence type="predicted"/>
<evidence type="ECO:0000313" key="3">
    <source>
        <dbReference type="Proteomes" id="UP000016761"/>
    </source>
</evidence>